<evidence type="ECO:0000313" key="2">
    <source>
        <dbReference type="EMBL" id="SNT10451.1"/>
    </source>
</evidence>
<evidence type="ECO:0000313" key="3">
    <source>
        <dbReference type="Proteomes" id="UP000198339"/>
    </source>
</evidence>
<keyword evidence="3" id="KW-1185">Reference proteome</keyword>
<protein>
    <submittedName>
        <fullName evidence="2">Transglutaminase-like superfamily protein</fullName>
    </submittedName>
</protein>
<feature type="domain" description="Microcin J25-processing protein McjB C-terminal" evidence="1">
    <location>
        <begin position="101"/>
        <end position="211"/>
    </location>
</feature>
<name>A0A239JX31_9SPHN</name>
<accession>A0A239JX31</accession>
<dbReference type="Pfam" id="PF13471">
    <property type="entry name" value="Transglut_core3"/>
    <property type="match status" value="1"/>
</dbReference>
<gene>
    <name evidence="2" type="ORF">SAMN06295955_111128</name>
</gene>
<dbReference type="InterPro" id="IPR053521">
    <property type="entry name" value="McjB-like"/>
</dbReference>
<dbReference type="NCBIfam" id="NF033537">
    <property type="entry name" value="lasso_biosyn_B2"/>
    <property type="match status" value="1"/>
</dbReference>
<dbReference type="EMBL" id="FZPA01000011">
    <property type="protein sequence ID" value="SNT10451.1"/>
    <property type="molecule type" value="Genomic_DNA"/>
</dbReference>
<organism evidence="2 3">
    <name type="scientific">Sphingopyxis indica</name>
    <dbReference type="NCBI Taxonomy" id="436663"/>
    <lineage>
        <taxon>Bacteria</taxon>
        <taxon>Pseudomonadati</taxon>
        <taxon>Pseudomonadota</taxon>
        <taxon>Alphaproteobacteria</taxon>
        <taxon>Sphingomonadales</taxon>
        <taxon>Sphingomonadaceae</taxon>
        <taxon>Sphingopyxis</taxon>
    </lineage>
</organism>
<sequence>MTPALRPGLFFRQFENIILFFDLPLDRYFMLSGSRAQRFERFVAGRGRKDDIEALQSEGLISSADRRSCPKNHQVLPPTRSLVDNPLPQGSVRATIASLTAQISARRDLRRHELAHVIGGLHSDFAGAGSPDSIDCTDLAGAFLRAARYLPAADQCLARSIAMKRLLLARGRASILVFGVTMPFAAHCWVQVGDTVLTDPLDIVLRYQPIFAI</sequence>
<dbReference type="InterPro" id="IPR032708">
    <property type="entry name" value="McjB_C"/>
</dbReference>
<dbReference type="RefSeq" id="WP_089216784.1">
    <property type="nucleotide sequence ID" value="NZ_FZPA01000011.1"/>
</dbReference>
<dbReference type="AlphaFoldDB" id="A0A239JX31"/>
<evidence type="ECO:0000259" key="1">
    <source>
        <dbReference type="Pfam" id="PF13471"/>
    </source>
</evidence>
<dbReference type="Proteomes" id="UP000198339">
    <property type="component" value="Unassembled WGS sequence"/>
</dbReference>
<reference evidence="2 3" key="1">
    <citation type="submission" date="2017-06" db="EMBL/GenBank/DDBJ databases">
        <authorList>
            <person name="Kim H.J."/>
            <person name="Triplett B.A."/>
        </authorList>
    </citation>
    <scope>NUCLEOTIDE SEQUENCE [LARGE SCALE GENOMIC DNA]</scope>
    <source>
        <strain evidence="2 3">DS15</strain>
    </source>
</reference>
<dbReference type="OrthoDB" id="119963at2"/>
<proteinExistence type="predicted"/>